<dbReference type="OrthoDB" id="417877at2759"/>
<gene>
    <name evidence="5" type="ORF">PHLCEN_2v10327</name>
</gene>
<dbReference type="GO" id="GO:0071949">
    <property type="term" value="F:FAD binding"/>
    <property type="evidence" value="ECO:0007669"/>
    <property type="project" value="InterPro"/>
</dbReference>
<evidence type="ECO:0000256" key="3">
    <source>
        <dbReference type="ARBA" id="ARBA00023002"/>
    </source>
</evidence>
<evidence type="ECO:0000313" key="6">
    <source>
        <dbReference type="Proteomes" id="UP000186601"/>
    </source>
</evidence>
<organism evidence="5 6">
    <name type="scientific">Hermanssonia centrifuga</name>
    <dbReference type="NCBI Taxonomy" id="98765"/>
    <lineage>
        <taxon>Eukaryota</taxon>
        <taxon>Fungi</taxon>
        <taxon>Dikarya</taxon>
        <taxon>Basidiomycota</taxon>
        <taxon>Agaricomycotina</taxon>
        <taxon>Agaricomycetes</taxon>
        <taxon>Polyporales</taxon>
        <taxon>Meruliaceae</taxon>
        <taxon>Hermanssonia</taxon>
    </lineage>
</organism>
<sequence length="423" mass="45429">MSPIDLRVAIVGGGICGLTCAVGLAKQGISVQIYEAAAKFGEVGAGVGIGPNAVRILRELGVLDDVLSRAEDTGCNISMFRFISGMEGHEWIYDYTAGPEDESRGVHRAAYLDALVSHIDPKMAHFNKRCTSISASTDGHNIIHFSDGSTADADIILGADGLKSAVRGVVTGTATSSVKFSGGICYRGLVPTTEMRAAGVKLDLDTRPACFVGKDKHLIVFPIRGGQIINVVAFVTNRDVPIGEAVLPPGEATVVSVPQKEVLDAYEGWGSDVLGLLGCIHNPTKWNINVVYPHLETYVNGRIALLGDAAHGMMTHLGAGAGQGLEDVYLLVKLISHPQTASYNIETVLQVYDEVRRPRSQNVWEQTLQAGDVYEGCGPHGYSFEGLRQDLTGIWDYVWGHGVEDDVRDAVRRLENLGVYHSM</sequence>
<dbReference type="Proteomes" id="UP000186601">
    <property type="component" value="Unassembled WGS sequence"/>
</dbReference>
<dbReference type="InterPro" id="IPR036188">
    <property type="entry name" value="FAD/NAD-bd_sf"/>
</dbReference>
<dbReference type="EMBL" id="MLYV02001056">
    <property type="protein sequence ID" value="PSR73845.1"/>
    <property type="molecule type" value="Genomic_DNA"/>
</dbReference>
<reference evidence="5 6" key="1">
    <citation type="submission" date="2018-02" db="EMBL/GenBank/DDBJ databases">
        <title>Genome sequence of the basidiomycete white-rot fungus Phlebia centrifuga.</title>
        <authorList>
            <person name="Granchi Z."/>
            <person name="Peng M."/>
            <person name="de Vries R.P."/>
            <person name="Hilden K."/>
            <person name="Makela M.R."/>
            <person name="Grigoriev I."/>
            <person name="Riley R."/>
        </authorList>
    </citation>
    <scope>NUCLEOTIDE SEQUENCE [LARGE SCALE GENOMIC DNA]</scope>
    <source>
        <strain evidence="5 6">FBCC195</strain>
    </source>
</reference>
<dbReference type="InterPro" id="IPR002938">
    <property type="entry name" value="FAD-bd"/>
</dbReference>
<dbReference type="SUPFAM" id="SSF54373">
    <property type="entry name" value="FAD-linked reductases, C-terminal domain"/>
    <property type="match status" value="1"/>
</dbReference>
<dbReference type="PANTHER" id="PTHR46720">
    <property type="entry name" value="HYDROXYLASE, PUTATIVE (AFU_ORTHOLOGUE AFUA_3G01460)-RELATED"/>
    <property type="match status" value="1"/>
</dbReference>
<dbReference type="AlphaFoldDB" id="A0A2R6NN77"/>
<dbReference type="GO" id="GO:0016491">
    <property type="term" value="F:oxidoreductase activity"/>
    <property type="evidence" value="ECO:0007669"/>
    <property type="project" value="UniProtKB-KW"/>
</dbReference>
<keyword evidence="3" id="KW-0560">Oxidoreductase</keyword>
<dbReference type="Pfam" id="PF01494">
    <property type="entry name" value="FAD_binding_3"/>
    <property type="match status" value="2"/>
</dbReference>
<keyword evidence="2" id="KW-0274">FAD</keyword>
<evidence type="ECO:0000256" key="1">
    <source>
        <dbReference type="ARBA" id="ARBA00022630"/>
    </source>
</evidence>
<name>A0A2R6NN77_9APHY</name>
<evidence type="ECO:0000259" key="4">
    <source>
        <dbReference type="Pfam" id="PF01494"/>
    </source>
</evidence>
<feature type="domain" description="FAD-binding" evidence="4">
    <location>
        <begin position="295"/>
        <end position="366"/>
    </location>
</feature>
<dbReference type="GO" id="GO:0044550">
    <property type="term" value="P:secondary metabolite biosynthetic process"/>
    <property type="evidence" value="ECO:0007669"/>
    <property type="project" value="TreeGrafter"/>
</dbReference>
<accession>A0A2R6NN77</accession>
<comment type="caution">
    <text evidence="5">The sequence shown here is derived from an EMBL/GenBank/DDBJ whole genome shotgun (WGS) entry which is preliminary data.</text>
</comment>
<dbReference type="Gene3D" id="3.50.50.60">
    <property type="entry name" value="FAD/NAD(P)-binding domain"/>
    <property type="match status" value="1"/>
</dbReference>
<keyword evidence="6" id="KW-1185">Reference proteome</keyword>
<dbReference type="InterPro" id="IPR051104">
    <property type="entry name" value="FAD_monoxygenase"/>
</dbReference>
<evidence type="ECO:0000256" key="2">
    <source>
        <dbReference type="ARBA" id="ARBA00022827"/>
    </source>
</evidence>
<dbReference type="STRING" id="98765.A0A2R6NN77"/>
<dbReference type="SUPFAM" id="SSF51905">
    <property type="entry name" value="FAD/NAD(P)-binding domain"/>
    <property type="match status" value="1"/>
</dbReference>
<proteinExistence type="predicted"/>
<dbReference type="PRINTS" id="PR00420">
    <property type="entry name" value="RNGMNOXGNASE"/>
</dbReference>
<evidence type="ECO:0000313" key="5">
    <source>
        <dbReference type="EMBL" id="PSR73845.1"/>
    </source>
</evidence>
<feature type="domain" description="FAD-binding" evidence="4">
    <location>
        <begin position="6"/>
        <end position="169"/>
    </location>
</feature>
<protein>
    <recommendedName>
        <fullName evidence="4">FAD-binding domain-containing protein</fullName>
    </recommendedName>
</protein>
<dbReference type="PANTHER" id="PTHR46720:SF3">
    <property type="entry name" value="FAD-BINDING DOMAIN-CONTAINING PROTEIN-RELATED"/>
    <property type="match status" value="1"/>
</dbReference>
<keyword evidence="1" id="KW-0285">Flavoprotein</keyword>